<reference evidence="1 2" key="1">
    <citation type="submission" date="2016-10" db="EMBL/GenBank/DDBJ databases">
        <authorList>
            <person name="de Groot N.N."/>
        </authorList>
    </citation>
    <scope>NUCLEOTIDE SEQUENCE [LARGE SCALE GENOMIC DNA]</scope>
    <source>
        <strain evidence="1 2">CCM7597</strain>
    </source>
</reference>
<dbReference type="EMBL" id="FNQR01000005">
    <property type="protein sequence ID" value="SEA53274.1"/>
    <property type="molecule type" value="Genomic_DNA"/>
</dbReference>
<evidence type="ECO:0000313" key="1">
    <source>
        <dbReference type="EMBL" id="SEA53274.1"/>
    </source>
</evidence>
<organism evidence="1 2">
    <name type="scientific">Thalassobacillus cyri</name>
    <dbReference type="NCBI Taxonomy" id="571932"/>
    <lineage>
        <taxon>Bacteria</taxon>
        <taxon>Bacillati</taxon>
        <taxon>Bacillota</taxon>
        <taxon>Bacilli</taxon>
        <taxon>Bacillales</taxon>
        <taxon>Bacillaceae</taxon>
        <taxon>Thalassobacillus</taxon>
    </lineage>
</organism>
<evidence type="ECO:0000313" key="2">
    <source>
        <dbReference type="Proteomes" id="UP000198584"/>
    </source>
</evidence>
<name>A0A1H4BYW8_9BACI</name>
<protein>
    <recommendedName>
        <fullName evidence="3">Fur-regulated basic protein A</fullName>
    </recommendedName>
</protein>
<sequence>MVLGGDFMNLAPTRLRVGVEERRKYLIHQLWKEDYTEDPVGKKTEDMTLTELEQIHINVKCQKARELEAR</sequence>
<evidence type="ECO:0008006" key="3">
    <source>
        <dbReference type="Google" id="ProtNLM"/>
    </source>
</evidence>
<gene>
    <name evidence="1" type="ORF">SAMN05421743_105199</name>
</gene>
<accession>A0A1H4BYW8</accession>
<dbReference type="AlphaFoldDB" id="A0A1H4BYW8"/>
<keyword evidence="2" id="KW-1185">Reference proteome</keyword>
<proteinExistence type="predicted"/>
<dbReference type="Proteomes" id="UP000198584">
    <property type="component" value="Unassembled WGS sequence"/>
</dbReference>
<dbReference type="STRING" id="571932.SAMN05421743_105199"/>